<dbReference type="AlphaFoldDB" id="A0A1M6W8G8"/>
<accession>A0A1M6W8G8</accession>
<dbReference type="InterPro" id="IPR029044">
    <property type="entry name" value="Nucleotide-diphossugar_trans"/>
</dbReference>
<dbReference type="EMBL" id="FRAW01000022">
    <property type="protein sequence ID" value="SHK89786.1"/>
    <property type="molecule type" value="Genomic_DNA"/>
</dbReference>
<sequence>MIQKTAIIIVTYGHWEQTKNCLDDLLKNPKESFRIFVVDNGSLDGTPERIAQDYPEVRLLCAKENRGFGAANNAGIALAQPENFSFDSILFLNNDTRLSPNAIPSLQKDLSLFPNDVVVPRLLNVDGSLQKNWFSKIPPVQFFFNAFRSEESASRYVNGEIKPISGTSFYEAQWTNAAAWMMTRETWNKVGGFDENIFMYYEDVDWAYRAHRFQIRFLIDFKTSIIHLGGGSAKNVLSRSLQHDSSQLYFYRKHYGFKGVILSRTFRAVRSSLRVLFSLPRVPFSADARNRVKLHFTLFLFALGLFPFSKK</sequence>
<evidence type="ECO:0000313" key="3">
    <source>
        <dbReference type="Proteomes" id="UP000184275"/>
    </source>
</evidence>
<dbReference type="Gene3D" id="3.90.550.10">
    <property type="entry name" value="Spore Coat Polysaccharide Biosynthesis Protein SpsA, Chain A"/>
    <property type="match status" value="1"/>
</dbReference>
<dbReference type="SUPFAM" id="SSF53448">
    <property type="entry name" value="Nucleotide-diphospho-sugar transferases"/>
    <property type="match status" value="1"/>
</dbReference>
<dbReference type="CDD" id="cd04186">
    <property type="entry name" value="GT_2_like_c"/>
    <property type="match status" value="1"/>
</dbReference>
<reference evidence="3" key="1">
    <citation type="submission" date="2016-11" db="EMBL/GenBank/DDBJ databases">
        <authorList>
            <person name="Varghese N."/>
            <person name="Submissions S."/>
        </authorList>
    </citation>
    <scope>NUCLEOTIDE SEQUENCE [LARGE SCALE GENOMIC DNA]</scope>
    <source>
        <strain evidence="3">UWOS</strain>
    </source>
</reference>
<dbReference type="Pfam" id="PF00535">
    <property type="entry name" value="Glycos_transf_2"/>
    <property type="match status" value="1"/>
</dbReference>
<dbReference type="InterPro" id="IPR001173">
    <property type="entry name" value="Glyco_trans_2-like"/>
</dbReference>
<gene>
    <name evidence="2" type="ORF">SAMN05720469_12247</name>
</gene>
<proteinExistence type="predicted"/>
<dbReference type="PANTHER" id="PTHR43179:SF7">
    <property type="entry name" value="RHAMNOSYLTRANSFERASE WBBL"/>
    <property type="match status" value="1"/>
</dbReference>
<dbReference type="RefSeq" id="WP_143159439.1">
    <property type="nucleotide sequence ID" value="NZ_FRAW01000022.1"/>
</dbReference>
<dbReference type="Proteomes" id="UP000184275">
    <property type="component" value="Unassembled WGS sequence"/>
</dbReference>
<organism evidence="2 3">
    <name type="scientific">Fibrobacter intestinalis</name>
    <dbReference type="NCBI Taxonomy" id="28122"/>
    <lineage>
        <taxon>Bacteria</taxon>
        <taxon>Pseudomonadati</taxon>
        <taxon>Fibrobacterota</taxon>
        <taxon>Fibrobacteria</taxon>
        <taxon>Fibrobacterales</taxon>
        <taxon>Fibrobacteraceae</taxon>
        <taxon>Fibrobacter</taxon>
    </lineage>
</organism>
<dbReference type="PANTHER" id="PTHR43179">
    <property type="entry name" value="RHAMNOSYLTRANSFERASE WBBL"/>
    <property type="match status" value="1"/>
</dbReference>
<name>A0A1M6W8G8_9BACT</name>
<protein>
    <recommendedName>
        <fullName evidence="1">Glycosyltransferase 2-like domain-containing protein</fullName>
    </recommendedName>
</protein>
<feature type="domain" description="Glycosyltransferase 2-like" evidence="1">
    <location>
        <begin position="7"/>
        <end position="145"/>
    </location>
</feature>
<evidence type="ECO:0000259" key="1">
    <source>
        <dbReference type="Pfam" id="PF00535"/>
    </source>
</evidence>
<keyword evidence="3" id="KW-1185">Reference proteome</keyword>
<evidence type="ECO:0000313" key="2">
    <source>
        <dbReference type="EMBL" id="SHK89786.1"/>
    </source>
</evidence>